<accession>A0A8C0IVM1</accession>
<dbReference type="GO" id="GO:0030133">
    <property type="term" value="C:transport vesicle"/>
    <property type="evidence" value="ECO:0007669"/>
    <property type="project" value="Ensembl"/>
</dbReference>
<dbReference type="GO" id="GO:0043025">
    <property type="term" value="C:neuronal cell body"/>
    <property type="evidence" value="ECO:0007669"/>
    <property type="project" value="Ensembl"/>
</dbReference>
<evidence type="ECO:0000256" key="1">
    <source>
        <dbReference type="SAM" id="Phobius"/>
    </source>
</evidence>
<dbReference type="GO" id="GO:0043005">
    <property type="term" value="C:neuron projection"/>
    <property type="evidence" value="ECO:0007669"/>
    <property type="project" value="TreeGrafter"/>
</dbReference>
<dbReference type="Proteomes" id="UP000694404">
    <property type="component" value="Unplaced"/>
</dbReference>
<dbReference type="GO" id="GO:0005886">
    <property type="term" value="C:plasma membrane"/>
    <property type="evidence" value="ECO:0007669"/>
    <property type="project" value="Ensembl"/>
</dbReference>
<dbReference type="Ensembl" id="ENSCABT00000025153.1">
    <property type="protein sequence ID" value="ENSCABP00000022965.1"/>
    <property type="gene ID" value="ENSCABG00000016889.1"/>
</dbReference>
<dbReference type="GeneTree" id="ENSGT00530000063877"/>
<dbReference type="PANTHER" id="PTHR14796:SF5">
    <property type="entry name" value="NEURENSIN-2"/>
    <property type="match status" value="1"/>
</dbReference>
<reference evidence="2" key="1">
    <citation type="submission" date="2025-08" db="UniProtKB">
        <authorList>
            <consortium name="Ensembl"/>
        </authorList>
    </citation>
    <scope>IDENTIFICATION</scope>
</reference>
<gene>
    <name evidence="2" type="primary">NRSN2</name>
</gene>
<dbReference type="OMA" id="CWKITLS"/>
<organism evidence="2 3">
    <name type="scientific">Chelonoidis abingdonii</name>
    <name type="common">Abingdon island giant tortoise</name>
    <name type="synonym">Testudo abingdonii</name>
    <dbReference type="NCBI Taxonomy" id="106734"/>
    <lineage>
        <taxon>Eukaryota</taxon>
        <taxon>Metazoa</taxon>
        <taxon>Chordata</taxon>
        <taxon>Craniata</taxon>
        <taxon>Vertebrata</taxon>
        <taxon>Euteleostomi</taxon>
        <taxon>Archelosauria</taxon>
        <taxon>Testudinata</taxon>
        <taxon>Testudines</taxon>
        <taxon>Cryptodira</taxon>
        <taxon>Durocryptodira</taxon>
        <taxon>Testudinoidea</taxon>
        <taxon>Testudinidae</taxon>
        <taxon>Chelonoidis</taxon>
    </lineage>
</organism>
<dbReference type="AlphaFoldDB" id="A0A8C0IVM1"/>
<dbReference type="PANTHER" id="PTHR14796">
    <property type="entry name" value="NEURENSIN 1-RELATED"/>
    <property type="match status" value="1"/>
</dbReference>
<evidence type="ECO:0000313" key="2">
    <source>
        <dbReference type="Ensembl" id="ENSCABP00000022965.1"/>
    </source>
</evidence>
<keyword evidence="1" id="KW-0472">Membrane</keyword>
<feature type="transmembrane region" description="Helical" evidence="1">
    <location>
        <begin position="69"/>
        <end position="91"/>
    </location>
</feature>
<name>A0A8C0IVM1_CHEAB</name>
<protein>
    <submittedName>
        <fullName evidence="2">Neurensin 2</fullName>
    </submittedName>
</protein>
<reference evidence="2" key="2">
    <citation type="submission" date="2025-09" db="UniProtKB">
        <authorList>
            <consortium name="Ensembl"/>
        </authorList>
    </citation>
    <scope>IDENTIFICATION</scope>
</reference>
<keyword evidence="1" id="KW-1133">Transmembrane helix</keyword>
<keyword evidence="3" id="KW-1185">Reference proteome</keyword>
<evidence type="ECO:0000313" key="3">
    <source>
        <dbReference type="Proteomes" id="UP000694404"/>
    </source>
</evidence>
<dbReference type="InterPro" id="IPR024883">
    <property type="entry name" value="Neurensin"/>
</dbReference>
<feature type="transmembrane region" description="Helical" evidence="1">
    <location>
        <begin position="111"/>
        <end position="144"/>
    </location>
</feature>
<dbReference type="GO" id="GO:0007399">
    <property type="term" value="P:nervous system development"/>
    <property type="evidence" value="ECO:0007669"/>
    <property type="project" value="TreeGrafter"/>
</dbReference>
<sequence>WRCSRPQSCGCSRGPNVEHRKWYGVRSYLHLFYEDCTGASLADDMTEPPVSRVHGGWPSLAWKVRTTSVSLSAGMLLLLIGAAALATGYLVPPKLEGIGEEEFMVLDLQAMAYNHALVTCRLVGTVLCAVAGALGVVGVLACMLGRAARGGEEEEEQQLSPILRESPLKKHSTIIVPPAAAGSPAVPFGISQIQNIQPKRDTQLPLLPPSTTAPAP</sequence>
<proteinExistence type="predicted"/>
<dbReference type="Pfam" id="PF14927">
    <property type="entry name" value="Neurensin"/>
    <property type="match status" value="1"/>
</dbReference>
<keyword evidence="1" id="KW-0812">Transmembrane</keyword>